<dbReference type="PRINTS" id="PR01217">
    <property type="entry name" value="PRICHEXTENSN"/>
</dbReference>
<dbReference type="AlphaFoldDB" id="A0A2I0VVQ0"/>
<reference evidence="4 5" key="2">
    <citation type="journal article" date="2017" name="Nature">
        <title>The Apostasia genome and the evolution of orchids.</title>
        <authorList>
            <person name="Zhang G.Q."/>
            <person name="Liu K.W."/>
            <person name="Li Z."/>
            <person name="Lohaus R."/>
            <person name="Hsiao Y.Y."/>
            <person name="Niu S.C."/>
            <person name="Wang J.Y."/>
            <person name="Lin Y.C."/>
            <person name="Xu Q."/>
            <person name="Chen L.J."/>
            <person name="Yoshida K."/>
            <person name="Fujiwara S."/>
            <person name="Wang Z.W."/>
            <person name="Zhang Y.Q."/>
            <person name="Mitsuda N."/>
            <person name="Wang M."/>
            <person name="Liu G.H."/>
            <person name="Pecoraro L."/>
            <person name="Huang H.X."/>
            <person name="Xiao X.J."/>
            <person name="Lin M."/>
            <person name="Wu X.Y."/>
            <person name="Wu W.L."/>
            <person name="Chen Y.Y."/>
            <person name="Chang S.B."/>
            <person name="Sakamoto S."/>
            <person name="Ohme-Takagi M."/>
            <person name="Yagi M."/>
            <person name="Zeng S.J."/>
            <person name="Shen C.Y."/>
            <person name="Yeh C.M."/>
            <person name="Luo Y.B."/>
            <person name="Tsai W.C."/>
            <person name="Van de Peer Y."/>
            <person name="Liu Z.J."/>
        </authorList>
    </citation>
    <scope>NUCLEOTIDE SEQUENCE [LARGE SCALE GENOMIC DNA]</scope>
    <source>
        <tissue evidence="4">The whole plant</tissue>
    </source>
</reference>
<dbReference type="SMART" id="SM00499">
    <property type="entry name" value="AAI"/>
    <property type="match status" value="1"/>
</dbReference>
<feature type="region of interest" description="Disordered" evidence="1">
    <location>
        <begin position="34"/>
        <end position="87"/>
    </location>
</feature>
<evidence type="ECO:0000313" key="4">
    <source>
        <dbReference type="EMBL" id="PKU67483.1"/>
    </source>
</evidence>
<evidence type="ECO:0000259" key="3">
    <source>
        <dbReference type="SMART" id="SM00499"/>
    </source>
</evidence>
<dbReference type="InterPro" id="IPR051636">
    <property type="entry name" value="Plant_LTP/defense-related"/>
</dbReference>
<keyword evidence="2" id="KW-0732">Signal</keyword>
<name>A0A2I0VVQ0_9ASPA</name>
<evidence type="ECO:0000256" key="1">
    <source>
        <dbReference type="SAM" id="MobiDB-lite"/>
    </source>
</evidence>
<reference evidence="4 5" key="1">
    <citation type="journal article" date="2016" name="Sci. Rep.">
        <title>The Dendrobium catenatum Lindl. genome sequence provides insights into polysaccharide synthase, floral development and adaptive evolution.</title>
        <authorList>
            <person name="Zhang G.Q."/>
            <person name="Xu Q."/>
            <person name="Bian C."/>
            <person name="Tsai W.C."/>
            <person name="Yeh C.M."/>
            <person name="Liu K.W."/>
            <person name="Yoshida K."/>
            <person name="Zhang L.S."/>
            <person name="Chang S.B."/>
            <person name="Chen F."/>
            <person name="Shi Y."/>
            <person name="Su Y.Y."/>
            <person name="Zhang Y.Q."/>
            <person name="Chen L.J."/>
            <person name="Yin Y."/>
            <person name="Lin M."/>
            <person name="Huang H."/>
            <person name="Deng H."/>
            <person name="Wang Z.W."/>
            <person name="Zhu S.L."/>
            <person name="Zhao X."/>
            <person name="Deng C."/>
            <person name="Niu S.C."/>
            <person name="Huang J."/>
            <person name="Wang M."/>
            <person name="Liu G.H."/>
            <person name="Yang H.J."/>
            <person name="Xiao X.J."/>
            <person name="Hsiao Y.Y."/>
            <person name="Wu W.L."/>
            <person name="Chen Y.Y."/>
            <person name="Mitsuda N."/>
            <person name="Ohme-Takagi M."/>
            <person name="Luo Y.B."/>
            <person name="Van de Peer Y."/>
            <person name="Liu Z.J."/>
        </authorList>
    </citation>
    <scope>NUCLEOTIDE SEQUENCE [LARGE SCALE GENOMIC DNA]</scope>
    <source>
        <tissue evidence="4">The whole plant</tissue>
    </source>
</reference>
<feature type="signal peptide" evidence="2">
    <location>
        <begin position="1"/>
        <end position="24"/>
    </location>
</feature>
<dbReference type="OrthoDB" id="786362at2759"/>
<evidence type="ECO:0000256" key="2">
    <source>
        <dbReference type="SAM" id="SignalP"/>
    </source>
</evidence>
<dbReference type="EMBL" id="KZ503194">
    <property type="protein sequence ID" value="PKU67483.1"/>
    <property type="molecule type" value="Genomic_DNA"/>
</dbReference>
<dbReference type="CDD" id="cd01958">
    <property type="entry name" value="HPS_like"/>
    <property type="match status" value="1"/>
</dbReference>
<organism evidence="4 5">
    <name type="scientific">Dendrobium catenatum</name>
    <dbReference type="NCBI Taxonomy" id="906689"/>
    <lineage>
        <taxon>Eukaryota</taxon>
        <taxon>Viridiplantae</taxon>
        <taxon>Streptophyta</taxon>
        <taxon>Embryophyta</taxon>
        <taxon>Tracheophyta</taxon>
        <taxon>Spermatophyta</taxon>
        <taxon>Magnoliopsida</taxon>
        <taxon>Liliopsida</taxon>
        <taxon>Asparagales</taxon>
        <taxon>Orchidaceae</taxon>
        <taxon>Epidendroideae</taxon>
        <taxon>Malaxideae</taxon>
        <taxon>Dendrobiinae</taxon>
        <taxon>Dendrobium</taxon>
    </lineage>
</organism>
<dbReference type="InterPro" id="IPR016140">
    <property type="entry name" value="Bifunc_inhib/LTP/seed_store"/>
</dbReference>
<protein>
    <submittedName>
        <fullName evidence="4">36.4 kDa proline-rich protein</fullName>
    </submittedName>
</protein>
<evidence type="ECO:0000313" key="5">
    <source>
        <dbReference type="Proteomes" id="UP000233837"/>
    </source>
</evidence>
<dbReference type="PANTHER" id="PTHR31731">
    <property type="match status" value="1"/>
</dbReference>
<dbReference type="InterPro" id="IPR036312">
    <property type="entry name" value="Bifun_inhib/LTP/seed_sf"/>
</dbReference>
<dbReference type="InterPro" id="IPR027923">
    <property type="entry name" value="Hydrophob_seed_dom"/>
</dbReference>
<feature type="chain" id="PRO_5014163998" evidence="2">
    <location>
        <begin position="25"/>
        <end position="173"/>
    </location>
</feature>
<proteinExistence type="predicted"/>
<dbReference type="SUPFAM" id="SSF47699">
    <property type="entry name" value="Bifunctional inhibitor/lipid-transfer protein/seed storage 2S albumin"/>
    <property type="match status" value="1"/>
</dbReference>
<accession>A0A2I0VVQ0</accession>
<keyword evidence="5" id="KW-1185">Reference proteome</keyword>
<dbReference type="STRING" id="906689.A0A2I0VVQ0"/>
<dbReference type="Gene3D" id="1.10.110.10">
    <property type="entry name" value="Plant lipid-transfer and hydrophobic proteins"/>
    <property type="match status" value="1"/>
</dbReference>
<dbReference type="Pfam" id="PF14547">
    <property type="entry name" value="Hydrophob_seed"/>
    <property type="match status" value="1"/>
</dbReference>
<gene>
    <name evidence="4" type="primary">TPRP-F1</name>
    <name evidence="4" type="ORF">MA16_Dca020409</name>
</gene>
<dbReference type="Proteomes" id="UP000233837">
    <property type="component" value="Unassembled WGS sequence"/>
</dbReference>
<sequence length="173" mass="17752">MAKITRATPLLILAVLSSLLLCSACPTCPYPVPSTPPPKHHPPPPPPPIHPPPPPPKPSPPPPQQTPCPPPPKPTPSPPKPSPPPQSTCPIDVLKLDACVDVLSGLIHIGIGPSAGEACCPVVKGLAGLDAALCLCTAIKLNLLSISLLIPLALEVLVDNCGKYVPADFQCPA</sequence>
<feature type="domain" description="Bifunctional inhibitor/plant lipid transfer protein/seed storage helical" evidence="3">
    <location>
        <begin position="89"/>
        <end position="171"/>
    </location>
</feature>